<name>A0ABN7WRK0_GIGMA</name>
<accession>A0ABN7WRK0</accession>
<organism evidence="1 2">
    <name type="scientific">Gigaspora margarita</name>
    <dbReference type="NCBI Taxonomy" id="4874"/>
    <lineage>
        <taxon>Eukaryota</taxon>
        <taxon>Fungi</taxon>
        <taxon>Fungi incertae sedis</taxon>
        <taxon>Mucoromycota</taxon>
        <taxon>Glomeromycotina</taxon>
        <taxon>Glomeromycetes</taxon>
        <taxon>Diversisporales</taxon>
        <taxon>Gigasporaceae</taxon>
        <taxon>Gigaspora</taxon>
    </lineage>
</organism>
<proteinExistence type="predicted"/>
<reference evidence="1 2" key="1">
    <citation type="submission" date="2021-06" db="EMBL/GenBank/DDBJ databases">
        <authorList>
            <person name="Kallberg Y."/>
            <person name="Tangrot J."/>
            <person name="Rosling A."/>
        </authorList>
    </citation>
    <scope>NUCLEOTIDE SEQUENCE [LARGE SCALE GENOMIC DNA]</scope>
    <source>
        <strain evidence="1 2">120-4 pot B 10/14</strain>
    </source>
</reference>
<comment type="caution">
    <text evidence="1">The sequence shown here is derived from an EMBL/GenBank/DDBJ whole genome shotgun (WGS) entry which is preliminary data.</text>
</comment>
<protein>
    <submittedName>
        <fullName evidence="1">5766_t:CDS:1</fullName>
    </submittedName>
</protein>
<dbReference type="EMBL" id="CAJVQB010059279">
    <property type="protein sequence ID" value="CAG8838911.1"/>
    <property type="molecule type" value="Genomic_DNA"/>
</dbReference>
<feature type="non-terminal residue" evidence="1">
    <location>
        <position position="1"/>
    </location>
</feature>
<evidence type="ECO:0000313" key="2">
    <source>
        <dbReference type="Proteomes" id="UP000789901"/>
    </source>
</evidence>
<dbReference type="Proteomes" id="UP000789901">
    <property type="component" value="Unassembled WGS sequence"/>
</dbReference>
<keyword evidence="2" id="KW-1185">Reference proteome</keyword>
<gene>
    <name evidence="1" type="ORF">GMARGA_LOCUS34213</name>
</gene>
<sequence length="125" mass="14086">SIEKVHNLVKAIFALLSLTQELKELGQSVGEGEATQKILQDISTRWNKESDLQATTQFLKPFYETTNVLFGSTYMMLEILILLIDDIVDTVSLYIQNSTSPEFLEAAATQMSDKIQNILMKSIIK</sequence>
<evidence type="ECO:0000313" key="1">
    <source>
        <dbReference type="EMBL" id="CAG8838911.1"/>
    </source>
</evidence>